<evidence type="ECO:0000313" key="6">
    <source>
        <dbReference type="EMBL" id="OAJ39058.1"/>
    </source>
</evidence>
<dbReference type="CDD" id="cd00821">
    <property type="entry name" value="PH"/>
    <property type="match status" value="1"/>
</dbReference>
<organism evidence="6 7">
    <name type="scientific">Batrachochytrium dendrobatidis (strain JEL423)</name>
    <dbReference type="NCBI Taxonomy" id="403673"/>
    <lineage>
        <taxon>Eukaryota</taxon>
        <taxon>Fungi</taxon>
        <taxon>Fungi incertae sedis</taxon>
        <taxon>Chytridiomycota</taxon>
        <taxon>Chytridiomycota incertae sedis</taxon>
        <taxon>Chytridiomycetes</taxon>
        <taxon>Rhizophydiales</taxon>
        <taxon>Rhizophydiales incertae sedis</taxon>
        <taxon>Batrachochytrium</taxon>
    </lineage>
</organism>
<dbReference type="VEuPathDB" id="FungiDB:BDEG_22935"/>
<dbReference type="Gene3D" id="2.30.29.30">
    <property type="entry name" value="Pleckstrin-homology domain (PH domain)/Phosphotyrosine-binding domain (PTB)"/>
    <property type="match status" value="1"/>
</dbReference>
<evidence type="ECO:0008006" key="8">
    <source>
        <dbReference type="Google" id="ProtNLM"/>
    </source>
</evidence>
<dbReference type="SUPFAM" id="SSF50729">
    <property type="entry name" value="PH domain-like"/>
    <property type="match status" value="1"/>
</dbReference>
<proteinExistence type="predicted"/>
<name>A0A177WG02_BATDL</name>
<dbReference type="GO" id="GO:0005085">
    <property type="term" value="F:guanyl-nucleotide exchange factor activity"/>
    <property type="evidence" value="ECO:0007669"/>
    <property type="project" value="InterPro"/>
</dbReference>
<evidence type="ECO:0000259" key="5">
    <source>
        <dbReference type="PROSITE" id="PS50010"/>
    </source>
</evidence>
<feature type="compositionally biased region" description="Low complexity" evidence="3">
    <location>
        <begin position="723"/>
        <end position="738"/>
    </location>
</feature>
<dbReference type="STRING" id="403673.A0A177WG02"/>
<dbReference type="Pfam" id="PF00169">
    <property type="entry name" value="PH"/>
    <property type="match status" value="1"/>
</dbReference>
<reference evidence="6 7" key="1">
    <citation type="submission" date="2006-10" db="EMBL/GenBank/DDBJ databases">
        <title>The Genome Sequence of Batrachochytrium dendrobatidis JEL423.</title>
        <authorList>
            <consortium name="The Broad Institute Genome Sequencing Platform"/>
            <person name="Birren B."/>
            <person name="Lander E."/>
            <person name="Galagan J."/>
            <person name="Cuomo C."/>
            <person name="Devon K."/>
            <person name="Jaffe D."/>
            <person name="Butler J."/>
            <person name="Alvarez P."/>
            <person name="Gnerre S."/>
            <person name="Grabherr M."/>
            <person name="Kleber M."/>
            <person name="Mauceli E."/>
            <person name="Brockman W."/>
            <person name="Young S."/>
            <person name="LaButti K."/>
            <person name="Sykes S."/>
            <person name="DeCaprio D."/>
            <person name="Crawford M."/>
            <person name="Koehrsen M."/>
            <person name="Engels R."/>
            <person name="Montgomery P."/>
            <person name="Pearson M."/>
            <person name="Howarth C."/>
            <person name="Larson L."/>
            <person name="White J."/>
            <person name="O'Leary S."/>
            <person name="Kodira C."/>
            <person name="Zeng Q."/>
            <person name="Yandava C."/>
            <person name="Alvarado L."/>
            <person name="Longcore J."/>
            <person name="James T."/>
        </authorList>
    </citation>
    <scope>NUCLEOTIDE SEQUENCE [LARGE SCALE GENOMIC DNA]</scope>
    <source>
        <strain evidence="6 7">JEL423</strain>
    </source>
</reference>
<dbReference type="CDD" id="cd00160">
    <property type="entry name" value="RhoGEF"/>
    <property type="match status" value="1"/>
</dbReference>
<dbReference type="EMBL" id="DS022302">
    <property type="protein sequence ID" value="OAJ39058.1"/>
    <property type="molecule type" value="Genomic_DNA"/>
</dbReference>
<sequence>MNPTHIAANNTSSVCISTIVEDAGSKNHTLGHSHRAKTHRRFLSWSNSTETPSALIINNIPSRTRAATRSESQNDKSFSNINSAFTYGSDTNSALAASKQLHSSSTTHPDMLTTAHPDSTSVVAYHSKFAFPTGFLKYAPANTTDSGQKISLTSPHTCSSRSVSGSSTSTYDSTPSVTYLRSISVPHGISSKSYHNKSSTFVDTSTSDPCRFKPPIFNSPLETQSTLRSAHSPTKWYILEESSGIDLDAAALVWKGSMELLEFGHRRFKIDVASLPTYEVKRQEVIHELIETEMNYVQDLSVLVEIFLKNLRQMNILPEDGLRTIFSNTEQLILLHQDFLNQLCNRRIRDSGVVQDIGDLFIRIAEDLKVYCIFCSNHSLAINYLQDRSLEREFNIFLQYCLMRPECQGMNLASFLLKPIQRICKYPLLLREIKKNTPDDHTDRDGLDKAIFQITGVVDFVNEKRRKVEQEQIMKLTLSRLEFNDVWILPTFSERRVICEGMLTKSSSKPLKMRPSLRFCVLFRDCFVVAKPSRFSGGKSQVSSIHSIWSLSITNISDTEKSKNEFKISINNKKHQTYIASSIKEKRIWMDGFHLALDASFKAVSLADMNVMTDHLATSSMSTASELFKDDMKLQNIAMSENNVSSSSNSIYHQKNILHNTNQSNESDEDDLSFLEQDTPVQTPFKKDELANALLYPPLKSIATDNFIKPELALAQDSTKSWPAQPNQSSPSPSAAAQTKNINRVTEPKLRCLDETKSSNTSTLSMPQASHYHISAEHRLIELNILQKTDVSKHQPVTDANCLVPHPPNTPIPRVQSIENIKNHIMPAKMSSPRSARHIKPMSQSQSTCSLLLLEPSIPRTRSDIALPGLECATSISIQNEKVDADNGLVCDHRQCVKPLCDILQNSDKLLMKNTVK</sequence>
<keyword evidence="2" id="KW-0963">Cytoplasm</keyword>
<evidence type="ECO:0000259" key="4">
    <source>
        <dbReference type="PROSITE" id="PS50003"/>
    </source>
</evidence>
<feature type="region of interest" description="Disordered" evidence="3">
    <location>
        <begin position="718"/>
        <end position="748"/>
    </location>
</feature>
<evidence type="ECO:0000256" key="3">
    <source>
        <dbReference type="SAM" id="MobiDB-lite"/>
    </source>
</evidence>
<evidence type="ECO:0000313" key="7">
    <source>
        <dbReference type="Proteomes" id="UP000077115"/>
    </source>
</evidence>
<dbReference type="InterPro" id="IPR001331">
    <property type="entry name" value="GDS_CDC24_CS"/>
</dbReference>
<dbReference type="SMART" id="SM00325">
    <property type="entry name" value="RhoGEF"/>
    <property type="match status" value="1"/>
</dbReference>
<feature type="compositionally biased region" description="Polar residues" evidence="3">
    <location>
        <begin position="146"/>
        <end position="156"/>
    </location>
</feature>
<gene>
    <name evidence="6" type="ORF">BDEG_22935</name>
</gene>
<dbReference type="eggNOG" id="KOG4305">
    <property type="taxonomic scope" value="Eukaryota"/>
</dbReference>
<reference evidence="6 7" key="2">
    <citation type="submission" date="2016-05" db="EMBL/GenBank/DDBJ databases">
        <title>Lineage-specific infection strategies underlie the spectrum of fungal disease in amphibians.</title>
        <authorList>
            <person name="Cuomo C.A."/>
            <person name="Farrer R.A."/>
            <person name="James T."/>
            <person name="Longcore J."/>
            <person name="Birren B."/>
        </authorList>
    </citation>
    <scope>NUCLEOTIDE SEQUENCE [LARGE SCALE GENOMIC DNA]</scope>
    <source>
        <strain evidence="6 7">JEL423</strain>
    </source>
</reference>
<dbReference type="OrthoDB" id="1716625at2759"/>
<feature type="region of interest" description="Disordered" evidence="3">
    <location>
        <begin position="146"/>
        <end position="169"/>
    </location>
</feature>
<evidence type="ECO:0000256" key="1">
    <source>
        <dbReference type="ARBA" id="ARBA00004496"/>
    </source>
</evidence>
<dbReference type="SUPFAM" id="SSF48065">
    <property type="entry name" value="DBL homology domain (DH-domain)"/>
    <property type="match status" value="1"/>
</dbReference>
<feature type="domain" description="DH" evidence="5">
    <location>
        <begin position="281"/>
        <end position="464"/>
    </location>
</feature>
<dbReference type="PROSITE" id="PS50003">
    <property type="entry name" value="PH_DOMAIN"/>
    <property type="match status" value="1"/>
</dbReference>
<feature type="domain" description="PH" evidence="4">
    <location>
        <begin position="496"/>
        <end position="598"/>
    </location>
</feature>
<comment type="subcellular location">
    <subcellularLocation>
        <location evidence="1">Cytoplasm</location>
    </subcellularLocation>
</comment>
<protein>
    <recommendedName>
        <fullName evidence="8">DH domain-containing protein</fullName>
    </recommendedName>
</protein>
<dbReference type="Gene3D" id="1.20.900.10">
    <property type="entry name" value="Dbl homology (DH) domain"/>
    <property type="match status" value="1"/>
</dbReference>
<dbReference type="AlphaFoldDB" id="A0A177WG02"/>
<dbReference type="PROSITE" id="PS50010">
    <property type="entry name" value="DH_2"/>
    <property type="match status" value="1"/>
</dbReference>
<dbReference type="InterPro" id="IPR001849">
    <property type="entry name" value="PH_domain"/>
</dbReference>
<dbReference type="InterPro" id="IPR035899">
    <property type="entry name" value="DBL_dom_sf"/>
</dbReference>
<evidence type="ECO:0000256" key="2">
    <source>
        <dbReference type="ARBA" id="ARBA00022490"/>
    </source>
</evidence>
<dbReference type="GO" id="GO:0035556">
    <property type="term" value="P:intracellular signal transduction"/>
    <property type="evidence" value="ECO:0007669"/>
    <property type="project" value="InterPro"/>
</dbReference>
<dbReference type="PANTHER" id="PTHR46006">
    <property type="entry name" value="RHO GUANINE NUCLEOTIDE EXCHANGE FACTOR AT 64C, ISOFORM A"/>
    <property type="match status" value="1"/>
</dbReference>
<dbReference type="GO" id="GO:0035025">
    <property type="term" value="P:positive regulation of Rho protein signal transduction"/>
    <property type="evidence" value="ECO:0007669"/>
    <property type="project" value="TreeGrafter"/>
</dbReference>
<dbReference type="SMART" id="SM00233">
    <property type="entry name" value="PH"/>
    <property type="match status" value="1"/>
</dbReference>
<accession>A0A177WG02</accession>
<feature type="compositionally biased region" description="Low complexity" evidence="3">
    <location>
        <begin position="157"/>
        <end position="169"/>
    </location>
</feature>
<dbReference type="Pfam" id="PF00621">
    <property type="entry name" value="RhoGEF"/>
    <property type="match status" value="1"/>
</dbReference>
<dbReference type="InterPro" id="IPR011993">
    <property type="entry name" value="PH-like_dom_sf"/>
</dbReference>
<dbReference type="InterPro" id="IPR051480">
    <property type="entry name" value="Endocytic_GEF_Adapter"/>
</dbReference>
<dbReference type="PROSITE" id="PS00741">
    <property type="entry name" value="DH_1"/>
    <property type="match status" value="1"/>
</dbReference>
<dbReference type="GO" id="GO:0005737">
    <property type="term" value="C:cytoplasm"/>
    <property type="evidence" value="ECO:0007669"/>
    <property type="project" value="UniProtKB-SubCell"/>
</dbReference>
<dbReference type="InterPro" id="IPR000219">
    <property type="entry name" value="DH_dom"/>
</dbReference>
<dbReference type="PANTHER" id="PTHR46006:SF6">
    <property type="entry name" value="INTERSECTIN-2 ISOFORM X1"/>
    <property type="match status" value="1"/>
</dbReference>
<dbReference type="Proteomes" id="UP000077115">
    <property type="component" value="Unassembled WGS sequence"/>
</dbReference>